<keyword evidence="2" id="KW-1185">Reference proteome</keyword>
<proteinExistence type="predicted"/>
<dbReference type="Proteomes" id="UP000238479">
    <property type="component" value="Chromosome 7"/>
</dbReference>
<protein>
    <submittedName>
        <fullName evidence="1">Uncharacterized protein</fullName>
    </submittedName>
</protein>
<name>A0A2P6P639_ROSCH</name>
<reference evidence="1 2" key="1">
    <citation type="journal article" date="2018" name="Nat. Genet.">
        <title>The Rosa genome provides new insights in the design of modern roses.</title>
        <authorList>
            <person name="Bendahmane M."/>
        </authorList>
    </citation>
    <scope>NUCLEOTIDE SEQUENCE [LARGE SCALE GENOMIC DNA]</scope>
    <source>
        <strain evidence="2">cv. Old Blush</strain>
    </source>
</reference>
<comment type="caution">
    <text evidence="1">The sequence shown here is derived from an EMBL/GenBank/DDBJ whole genome shotgun (WGS) entry which is preliminary data.</text>
</comment>
<evidence type="ECO:0000313" key="1">
    <source>
        <dbReference type="EMBL" id="PRQ17400.1"/>
    </source>
</evidence>
<dbReference type="AlphaFoldDB" id="A0A2P6P639"/>
<accession>A0A2P6P639</accession>
<gene>
    <name evidence="1" type="ORF">RchiOBHm_Chr7g0194571</name>
</gene>
<dbReference type="Gramene" id="PRQ17400">
    <property type="protein sequence ID" value="PRQ17400"/>
    <property type="gene ID" value="RchiOBHm_Chr7g0194571"/>
</dbReference>
<evidence type="ECO:0000313" key="2">
    <source>
        <dbReference type="Proteomes" id="UP000238479"/>
    </source>
</evidence>
<dbReference type="EMBL" id="PDCK01000045">
    <property type="protein sequence ID" value="PRQ17400.1"/>
    <property type="molecule type" value="Genomic_DNA"/>
</dbReference>
<sequence length="62" mass="7249">MEMFFVPRCIDLMFRSLLEPSTLISHTRVKIHLNALKSVQKELLKESQNIVESQNPPHKELC</sequence>
<organism evidence="1 2">
    <name type="scientific">Rosa chinensis</name>
    <name type="common">China rose</name>
    <dbReference type="NCBI Taxonomy" id="74649"/>
    <lineage>
        <taxon>Eukaryota</taxon>
        <taxon>Viridiplantae</taxon>
        <taxon>Streptophyta</taxon>
        <taxon>Embryophyta</taxon>
        <taxon>Tracheophyta</taxon>
        <taxon>Spermatophyta</taxon>
        <taxon>Magnoliopsida</taxon>
        <taxon>eudicotyledons</taxon>
        <taxon>Gunneridae</taxon>
        <taxon>Pentapetalae</taxon>
        <taxon>rosids</taxon>
        <taxon>fabids</taxon>
        <taxon>Rosales</taxon>
        <taxon>Rosaceae</taxon>
        <taxon>Rosoideae</taxon>
        <taxon>Rosoideae incertae sedis</taxon>
        <taxon>Rosa</taxon>
    </lineage>
</organism>